<sequence length="92" mass="10481">MFYDPYQQIWMTYEYDPYVAVRPFVAPVIPSVPSPVIPSPVIHPPLIPNFPIPQFPQRTTPPEPEQGTPSPGWNGMGPYNPNYPPLNPWYMG</sequence>
<dbReference type="AlphaFoldDB" id="A0A1I6UFF7"/>
<evidence type="ECO:0000313" key="3">
    <source>
        <dbReference type="Proteomes" id="UP000198660"/>
    </source>
</evidence>
<accession>A0A1I6UFF7</accession>
<dbReference type="RefSeq" id="WP_091839319.1">
    <property type="nucleotide sequence ID" value="NZ_FPAA01000016.1"/>
</dbReference>
<feature type="compositionally biased region" description="Low complexity" evidence="1">
    <location>
        <begin position="71"/>
        <end position="80"/>
    </location>
</feature>
<evidence type="ECO:0000313" key="2">
    <source>
        <dbReference type="EMBL" id="SFT00047.1"/>
    </source>
</evidence>
<name>A0A1I6UFF7_9BACL</name>
<gene>
    <name evidence="2" type="ORF">SAMN05444972_11617</name>
</gene>
<protein>
    <submittedName>
        <fullName evidence="2">Uncharacterized protein</fullName>
    </submittedName>
</protein>
<feature type="compositionally biased region" description="Pro residues" evidence="1">
    <location>
        <begin position="53"/>
        <end position="64"/>
    </location>
</feature>
<keyword evidence="3" id="KW-1185">Reference proteome</keyword>
<dbReference type="EMBL" id="FPAA01000016">
    <property type="protein sequence ID" value="SFT00047.1"/>
    <property type="molecule type" value="Genomic_DNA"/>
</dbReference>
<evidence type="ECO:0000256" key="1">
    <source>
        <dbReference type="SAM" id="MobiDB-lite"/>
    </source>
</evidence>
<feature type="compositionally biased region" description="Pro residues" evidence="1">
    <location>
        <begin position="81"/>
        <end position="92"/>
    </location>
</feature>
<dbReference type="Proteomes" id="UP000198660">
    <property type="component" value="Unassembled WGS sequence"/>
</dbReference>
<proteinExistence type="predicted"/>
<feature type="region of interest" description="Disordered" evidence="1">
    <location>
        <begin position="53"/>
        <end position="92"/>
    </location>
</feature>
<reference evidence="3" key="1">
    <citation type="submission" date="2016-10" db="EMBL/GenBank/DDBJ databases">
        <authorList>
            <person name="Varghese N."/>
            <person name="Submissions S."/>
        </authorList>
    </citation>
    <scope>NUCLEOTIDE SEQUENCE [LARGE SCALE GENOMIC DNA]</scope>
    <source>
        <strain evidence="3">DSM 45789</strain>
    </source>
</reference>
<organism evidence="2 3">
    <name type="scientific">Marininema halotolerans</name>
    <dbReference type="NCBI Taxonomy" id="1155944"/>
    <lineage>
        <taxon>Bacteria</taxon>
        <taxon>Bacillati</taxon>
        <taxon>Bacillota</taxon>
        <taxon>Bacilli</taxon>
        <taxon>Bacillales</taxon>
        <taxon>Thermoactinomycetaceae</taxon>
        <taxon>Marininema</taxon>
    </lineage>
</organism>